<sequence length="155" mass="18232">MQEIMFNLIRTPTFFLFINPFINHLLQHIKDPIKMNTLFLLNPLHIKSLQQWKIISKIRFRSFFHSPSYSHLKLSPNFRIRVHKILRENGIPKQIHRSHKRHFSKIHCLITFQSTSRYLCHQLCHLASSEVLVGVENPGSEQLGVANSSEVSPER</sequence>
<gene>
    <name evidence="1" type="ORF">Csa_5G157270</name>
</gene>
<evidence type="ECO:0000313" key="1">
    <source>
        <dbReference type="EMBL" id="KGN50168.1"/>
    </source>
</evidence>
<reference evidence="1 2" key="3">
    <citation type="journal article" date="2010" name="BMC Genomics">
        <title>Transcriptome sequencing and comparative analysis of cucumber flowers with different sex types.</title>
        <authorList>
            <person name="Guo S."/>
            <person name="Zheng Y."/>
            <person name="Joung J.G."/>
            <person name="Liu S."/>
            <person name="Zhang Z."/>
            <person name="Crasta O.R."/>
            <person name="Sobral B.W."/>
            <person name="Xu Y."/>
            <person name="Huang S."/>
            <person name="Fei Z."/>
        </authorList>
    </citation>
    <scope>NUCLEOTIDE SEQUENCE [LARGE SCALE GENOMIC DNA]</scope>
    <source>
        <strain evidence="2">cv. 9930</strain>
    </source>
</reference>
<dbReference type="Gramene" id="KGN50168">
    <property type="protein sequence ID" value="KGN50168"/>
    <property type="gene ID" value="Csa_5G157270"/>
</dbReference>
<reference evidence="1 2" key="2">
    <citation type="journal article" date="2009" name="PLoS ONE">
        <title>An integrated genetic and cytogenetic map of the cucumber genome.</title>
        <authorList>
            <person name="Ren Y."/>
            <person name="Zhang Z."/>
            <person name="Liu J."/>
            <person name="Staub J.E."/>
            <person name="Han Y."/>
            <person name="Cheng Z."/>
            <person name="Li X."/>
            <person name="Lu J."/>
            <person name="Miao H."/>
            <person name="Kang H."/>
            <person name="Xie B."/>
            <person name="Gu X."/>
            <person name="Wang X."/>
            <person name="Du Y."/>
            <person name="Jin W."/>
            <person name="Huang S."/>
        </authorList>
    </citation>
    <scope>NUCLEOTIDE SEQUENCE [LARGE SCALE GENOMIC DNA]</scope>
    <source>
        <strain evidence="2">cv. 9930</strain>
    </source>
</reference>
<proteinExistence type="predicted"/>
<accession>A0A0A0KKP2</accession>
<name>A0A0A0KKP2_CUCSA</name>
<keyword evidence="2" id="KW-1185">Reference proteome</keyword>
<dbReference type="Proteomes" id="UP000029981">
    <property type="component" value="Chromosome 5"/>
</dbReference>
<organism evidence="1 2">
    <name type="scientific">Cucumis sativus</name>
    <name type="common">Cucumber</name>
    <dbReference type="NCBI Taxonomy" id="3659"/>
    <lineage>
        <taxon>Eukaryota</taxon>
        <taxon>Viridiplantae</taxon>
        <taxon>Streptophyta</taxon>
        <taxon>Embryophyta</taxon>
        <taxon>Tracheophyta</taxon>
        <taxon>Spermatophyta</taxon>
        <taxon>Magnoliopsida</taxon>
        <taxon>eudicotyledons</taxon>
        <taxon>Gunneridae</taxon>
        <taxon>Pentapetalae</taxon>
        <taxon>rosids</taxon>
        <taxon>fabids</taxon>
        <taxon>Cucurbitales</taxon>
        <taxon>Cucurbitaceae</taxon>
        <taxon>Benincaseae</taxon>
        <taxon>Cucumis</taxon>
    </lineage>
</organism>
<protein>
    <submittedName>
        <fullName evidence="1">Uncharacterized protein</fullName>
    </submittedName>
</protein>
<reference evidence="1 2" key="1">
    <citation type="journal article" date="2009" name="Nat. Genet.">
        <title>The genome of the cucumber, Cucumis sativus L.</title>
        <authorList>
            <person name="Huang S."/>
            <person name="Li R."/>
            <person name="Zhang Z."/>
            <person name="Li L."/>
            <person name="Gu X."/>
            <person name="Fan W."/>
            <person name="Lucas W.J."/>
            <person name="Wang X."/>
            <person name="Xie B."/>
            <person name="Ni P."/>
            <person name="Ren Y."/>
            <person name="Zhu H."/>
            <person name="Li J."/>
            <person name="Lin K."/>
            <person name="Jin W."/>
            <person name="Fei Z."/>
            <person name="Li G."/>
            <person name="Staub J."/>
            <person name="Kilian A."/>
            <person name="van der Vossen E.A."/>
            <person name="Wu Y."/>
            <person name="Guo J."/>
            <person name="He J."/>
            <person name="Jia Z."/>
            <person name="Ren Y."/>
            <person name="Tian G."/>
            <person name="Lu Y."/>
            <person name="Ruan J."/>
            <person name="Qian W."/>
            <person name="Wang M."/>
            <person name="Huang Q."/>
            <person name="Li B."/>
            <person name="Xuan Z."/>
            <person name="Cao J."/>
            <person name="Asan"/>
            <person name="Wu Z."/>
            <person name="Zhang J."/>
            <person name="Cai Q."/>
            <person name="Bai Y."/>
            <person name="Zhao B."/>
            <person name="Han Y."/>
            <person name="Li Y."/>
            <person name="Li X."/>
            <person name="Wang S."/>
            <person name="Shi Q."/>
            <person name="Liu S."/>
            <person name="Cho W.K."/>
            <person name="Kim J.Y."/>
            <person name="Xu Y."/>
            <person name="Heller-Uszynska K."/>
            <person name="Miao H."/>
            <person name="Cheng Z."/>
            <person name="Zhang S."/>
            <person name="Wu J."/>
            <person name="Yang Y."/>
            <person name="Kang H."/>
            <person name="Li M."/>
            <person name="Liang H."/>
            <person name="Ren X."/>
            <person name="Shi Z."/>
            <person name="Wen M."/>
            <person name="Jian M."/>
            <person name="Yang H."/>
            <person name="Zhang G."/>
            <person name="Yang Z."/>
            <person name="Chen R."/>
            <person name="Liu S."/>
            <person name="Li J."/>
            <person name="Ma L."/>
            <person name="Liu H."/>
            <person name="Zhou Y."/>
            <person name="Zhao J."/>
            <person name="Fang X."/>
            <person name="Li G."/>
            <person name="Fang L."/>
            <person name="Li Y."/>
            <person name="Liu D."/>
            <person name="Zheng H."/>
            <person name="Zhang Y."/>
            <person name="Qin N."/>
            <person name="Li Z."/>
            <person name="Yang G."/>
            <person name="Yang S."/>
            <person name="Bolund L."/>
            <person name="Kristiansen K."/>
            <person name="Zheng H."/>
            <person name="Li S."/>
            <person name="Zhang X."/>
            <person name="Yang H."/>
            <person name="Wang J."/>
            <person name="Sun R."/>
            <person name="Zhang B."/>
            <person name="Jiang S."/>
            <person name="Wang J."/>
            <person name="Du Y."/>
            <person name="Li S."/>
        </authorList>
    </citation>
    <scope>NUCLEOTIDE SEQUENCE [LARGE SCALE GENOMIC DNA]</scope>
    <source>
        <strain evidence="2">cv. 9930</strain>
    </source>
</reference>
<dbReference type="EMBL" id="CM002926">
    <property type="protein sequence ID" value="KGN50168.1"/>
    <property type="molecule type" value="Genomic_DNA"/>
</dbReference>
<evidence type="ECO:0000313" key="2">
    <source>
        <dbReference type="Proteomes" id="UP000029981"/>
    </source>
</evidence>
<reference evidence="1 2" key="4">
    <citation type="journal article" date="2011" name="BMC Genomics">
        <title>RNA-Seq improves annotation of protein-coding genes in the cucumber genome.</title>
        <authorList>
            <person name="Li Z."/>
            <person name="Zhang Z."/>
            <person name="Yan P."/>
            <person name="Huang S."/>
            <person name="Fei Z."/>
            <person name="Lin K."/>
        </authorList>
    </citation>
    <scope>NUCLEOTIDE SEQUENCE [LARGE SCALE GENOMIC DNA]</scope>
    <source>
        <strain evidence="2">cv. 9930</strain>
    </source>
</reference>
<dbReference type="AlphaFoldDB" id="A0A0A0KKP2"/>